<dbReference type="STRING" id="1454201.NMS_2457"/>
<dbReference type="RefSeq" id="WP_041496957.1">
    <property type="nucleotide sequence ID" value="NZ_AP014548.1"/>
</dbReference>
<proteinExistence type="predicted"/>
<name>W8W0K1_9FLAO</name>
<protein>
    <recommendedName>
        <fullName evidence="1">NadR/Ttd14 AAA domain-containing protein</fullName>
    </recommendedName>
</protein>
<gene>
    <name evidence="2" type="ORF">NMS_2457</name>
</gene>
<organism evidence="2 3">
    <name type="scientific">Nonlabens marinus S1-08</name>
    <dbReference type="NCBI Taxonomy" id="1454201"/>
    <lineage>
        <taxon>Bacteria</taxon>
        <taxon>Pseudomonadati</taxon>
        <taxon>Bacteroidota</taxon>
        <taxon>Flavobacteriia</taxon>
        <taxon>Flavobacteriales</taxon>
        <taxon>Flavobacteriaceae</taxon>
        <taxon>Nonlabens</taxon>
    </lineage>
</organism>
<dbReference type="SUPFAM" id="SSF52540">
    <property type="entry name" value="P-loop containing nucleoside triphosphate hydrolases"/>
    <property type="match status" value="1"/>
</dbReference>
<dbReference type="Proteomes" id="UP000031760">
    <property type="component" value="Chromosome"/>
</dbReference>
<dbReference type="AlphaFoldDB" id="W8W0K1"/>
<dbReference type="KEGG" id="nmf:NMS_2457"/>
<dbReference type="HOGENOM" id="CLU_114480_0_0_10"/>
<reference evidence="2 3" key="1">
    <citation type="journal article" date="2014" name="Proc. Natl. Acad. Sci. U.S.A.">
        <title>Functional characterization of flavobacteria rhodopsins reveals a unique class of light-driven chloride pump in bacteria.</title>
        <authorList>
            <person name="Yoshizawa S."/>
            <person name="Kumagai Y."/>
            <person name="Kim H."/>
            <person name="Ogura Y."/>
            <person name="Hayashi T."/>
            <person name="Iwasaki W."/>
            <person name="DeLong E.F."/>
            <person name="Kogure K."/>
        </authorList>
    </citation>
    <scope>NUCLEOTIDE SEQUENCE [LARGE SCALE GENOMIC DNA]</scope>
    <source>
        <strain evidence="2 3">S1-08</strain>
    </source>
</reference>
<keyword evidence="3" id="KW-1185">Reference proteome</keyword>
<feature type="domain" description="NadR/Ttd14 AAA" evidence="1">
    <location>
        <begin position="6"/>
        <end position="167"/>
    </location>
</feature>
<dbReference type="InterPro" id="IPR038727">
    <property type="entry name" value="NadR/Ttd14_AAA_dom"/>
</dbReference>
<dbReference type="Gene3D" id="3.40.50.300">
    <property type="entry name" value="P-loop containing nucleotide triphosphate hydrolases"/>
    <property type="match status" value="1"/>
</dbReference>
<evidence type="ECO:0000313" key="2">
    <source>
        <dbReference type="EMBL" id="BAO56466.1"/>
    </source>
</evidence>
<dbReference type="Pfam" id="PF13521">
    <property type="entry name" value="AAA_28"/>
    <property type="match status" value="1"/>
</dbReference>
<dbReference type="InterPro" id="IPR027417">
    <property type="entry name" value="P-loop_NTPase"/>
</dbReference>
<evidence type="ECO:0000259" key="1">
    <source>
        <dbReference type="Pfam" id="PF13521"/>
    </source>
</evidence>
<evidence type="ECO:0000313" key="3">
    <source>
        <dbReference type="Proteomes" id="UP000031760"/>
    </source>
</evidence>
<dbReference type="OrthoDB" id="5638848at2"/>
<accession>W8W0K1</accession>
<dbReference type="EMBL" id="AP014548">
    <property type="protein sequence ID" value="BAO56466.1"/>
    <property type="molecule type" value="Genomic_DNA"/>
</dbReference>
<sequence>MESTARILLIGGPGSGKTTLIKAIEDKGYTVHHEISREITLKAQKQGIEQLFLDDPMSFSNQLLEKRIEQFHRADSGIHFYDRGIPDVPAYHKSTKDPIPESYYEASKKHIYDQVFFLPPWKEIYESDNERYESYDQAVTIGKILTDFYESLNYNVIRVPKLPVAERLDFILRTLKID</sequence>